<dbReference type="AlphaFoldDB" id="A0A398DTD3"/>
<sequence>MVGGIGVVLVLLGAAELLATRALRPTLPHFWVALLADVFLILTPITGLLYVKAVPAKKAALRKSHRFDAIVFFGLGALAVILGIIGFQSMRR</sequence>
<dbReference type="RefSeq" id="WP_126855226.1">
    <property type="nucleotide sequence ID" value="NZ_QXIY01000054.1"/>
</dbReference>
<keyword evidence="1" id="KW-0812">Transmembrane</keyword>
<organism evidence="2 3">
    <name type="scientific">Candidatus Cryosericum septentrionale</name>
    <dbReference type="NCBI Taxonomy" id="2290913"/>
    <lineage>
        <taxon>Bacteria</taxon>
        <taxon>Pseudomonadati</taxon>
        <taxon>Caldisericota/Cryosericota group</taxon>
        <taxon>Candidatus Cryosericota</taxon>
        <taxon>Candidatus Cryosericia</taxon>
        <taxon>Candidatus Cryosericales</taxon>
        <taxon>Candidatus Cryosericaceae</taxon>
        <taxon>Candidatus Cryosericum</taxon>
    </lineage>
</organism>
<feature type="transmembrane region" description="Helical" evidence="1">
    <location>
        <begin position="70"/>
        <end position="90"/>
    </location>
</feature>
<accession>A0A398DTD3</accession>
<reference evidence="2 3" key="1">
    <citation type="submission" date="2018-09" db="EMBL/GenBank/DDBJ databases">
        <title>Discovery and Ecogenomic Context for Candidatus Cryosericales, a Global Caldiserica Order Active in Thawing Permafrost.</title>
        <authorList>
            <person name="Martinez M.A."/>
            <person name="Woodcroft B.J."/>
            <person name="Ignacio Espinoza J.C."/>
            <person name="Zayed A."/>
            <person name="Singleton C.M."/>
            <person name="Boyd J."/>
            <person name="Li Y.-F."/>
            <person name="Purvine S."/>
            <person name="Maughan H."/>
            <person name="Hodgkins S.B."/>
            <person name="Anderson D."/>
            <person name="Sederholm M."/>
            <person name="Temperton B."/>
            <person name="Saleska S.R."/>
            <person name="Tyson G.W."/>
            <person name="Rich V.I."/>
        </authorList>
    </citation>
    <scope>NUCLEOTIDE SEQUENCE [LARGE SCALE GENOMIC DNA]</scope>
    <source>
        <strain evidence="2 3">SMC1</strain>
    </source>
</reference>
<dbReference type="EMBL" id="QXIY01000054">
    <property type="protein sequence ID" value="RIE15388.1"/>
    <property type="molecule type" value="Genomic_DNA"/>
</dbReference>
<evidence type="ECO:0000313" key="2">
    <source>
        <dbReference type="EMBL" id="RIE15388.1"/>
    </source>
</evidence>
<gene>
    <name evidence="2" type="ORF">SMC1_10225</name>
</gene>
<protein>
    <submittedName>
        <fullName evidence="2">Uncharacterized protein</fullName>
    </submittedName>
</protein>
<keyword evidence="3" id="KW-1185">Reference proteome</keyword>
<keyword evidence="1" id="KW-1133">Transmembrane helix</keyword>
<comment type="caution">
    <text evidence="2">The sequence shown here is derived from an EMBL/GenBank/DDBJ whole genome shotgun (WGS) entry which is preliminary data.</text>
</comment>
<feature type="transmembrane region" description="Helical" evidence="1">
    <location>
        <begin position="29"/>
        <end position="50"/>
    </location>
</feature>
<keyword evidence="1" id="KW-0472">Membrane</keyword>
<dbReference type="OrthoDB" id="9889080at2"/>
<evidence type="ECO:0000313" key="3">
    <source>
        <dbReference type="Proteomes" id="UP000266113"/>
    </source>
</evidence>
<name>A0A398DTD3_9BACT</name>
<dbReference type="Proteomes" id="UP000266113">
    <property type="component" value="Unassembled WGS sequence"/>
</dbReference>
<evidence type="ECO:0000256" key="1">
    <source>
        <dbReference type="SAM" id="Phobius"/>
    </source>
</evidence>
<proteinExistence type="predicted"/>